<protein>
    <recommendedName>
        <fullName evidence="4">MULE transposase domain-containing protein</fullName>
    </recommendedName>
</protein>
<reference evidence="2" key="1">
    <citation type="submission" date="2015-04" db="UniProtKB">
        <authorList>
            <consortium name="EnsemblPlants"/>
        </authorList>
    </citation>
    <scope>IDENTIFICATION</scope>
</reference>
<dbReference type="PANTHER" id="PTHR31973:SF184">
    <property type="entry name" value="OS02G0685500 PROTEIN"/>
    <property type="match status" value="1"/>
</dbReference>
<feature type="compositionally biased region" description="Low complexity" evidence="1">
    <location>
        <begin position="450"/>
        <end position="459"/>
    </location>
</feature>
<feature type="compositionally biased region" description="Basic and acidic residues" evidence="1">
    <location>
        <begin position="460"/>
        <end position="497"/>
    </location>
</feature>
<feature type="compositionally biased region" description="Polar residues" evidence="1">
    <location>
        <begin position="536"/>
        <end position="547"/>
    </location>
</feature>
<evidence type="ECO:0008006" key="4">
    <source>
        <dbReference type="Google" id="ProtNLM"/>
    </source>
</evidence>
<proteinExistence type="predicted"/>
<evidence type="ECO:0000313" key="3">
    <source>
        <dbReference type="Proteomes" id="UP000008021"/>
    </source>
</evidence>
<dbReference type="HOGENOM" id="CLU_460339_0_0_1"/>
<feature type="region of interest" description="Disordered" evidence="1">
    <location>
        <begin position="442"/>
        <end position="593"/>
    </location>
</feature>
<evidence type="ECO:0000256" key="1">
    <source>
        <dbReference type="SAM" id="MobiDB-lite"/>
    </source>
</evidence>
<feature type="compositionally biased region" description="Basic and acidic residues" evidence="1">
    <location>
        <begin position="579"/>
        <end position="593"/>
    </location>
</feature>
<keyword evidence="3" id="KW-1185">Reference proteome</keyword>
<name>A0A0E0FDH7_9ORYZ</name>
<dbReference type="AlphaFoldDB" id="A0A0E0FDH7"/>
<reference evidence="2" key="2">
    <citation type="submission" date="2018-05" db="EMBL/GenBank/DDBJ databases">
        <title>OmerRS3 (Oryza meridionalis Reference Sequence Version 3).</title>
        <authorList>
            <person name="Zhang J."/>
            <person name="Kudrna D."/>
            <person name="Lee S."/>
            <person name="Talag J."/>
            <person name="Welchert J."/>
            <person name="Wing R.A."/>
        </authorList>
    </citation>
    <scope>NUCLEOTIDE SEQUENCE [LARGE SCALE GENOMIC DNA]</scope>
    <source>
        <strain evidence="2">cv. OR44</strain>
    </source>
</reference>
<evidence type="ECO:0000313" key="2">
    <source>
        <dbReference type="EnsemblPlants" id="OMERI12G11810.1"/>
    </source>
</evidence>
<dbReference type="PANTHER" id="PTHR31973">
    <property type="entry name" value="POLYPROTEIN, PUTATIVE-RELATED"/>
    <property type="match status" value="1"/>
</dbReference>
<feature type="region of interest" description="Disordered" evidence="1">
    <location>
        <begin position="197"/>
        <end position="228"/>
    </location>
</feature>
<dbReference type="Gramene" id="OMERI12G11810.1">
    <property type="protein sequence ID" value="OMERI12G11810.1"/>
    <property type="gene ID" value="OMERI12G11810"/>
</dbReference>
<dbReference type="Proteomes" id="UP000008021">
    <property type="component" value="Chromosome 12"/>
</dbReference>
<dbReference type="EnsemblPlants" id="OMERI12G11810.1">
    <property type="protein sequence ID" value="OMERI12G11810.1"/>
    <property type="gene ID" value="OMERI12G11810"/>
</dbReference>
<sequence>MAERKMIIVLVYIDGRIQHGDKGVEYNIPPKITFPALEATTFEEVRNENFQALGYTEDHCAISIQARFDIGNPGPQYFQLISIYEDKGWKMIFEKTCGQVVELYVNCTSTEARLSQVNSMPLVESSRHSERDGSGVSLEPGTIHSAGHVVSTLAHDPHSTALPLSPPTNQGNMEYETTTTIGDANIAEDTYVGEETDLAEDGQDSGNEQDSDDALNNSSDDDISEPRVTHSVNAFPLMRASGQYAIKAFSDLSVLRETTADESFFGCKNQFDNPLAEAKTFDSKEHLQIAIGKYKGRLLIACGYDANNQLLPLAFAIVEKEDSTNWGWFMRWLRKEQPHIGWYEGAGECVHRLCSQHVAENLWKACRNDMVLKTFKWVVKKKKPRKFEEGMLSIANICPEAITYLEKVGKYLEEDKDEQEKPKKEFWLKFWPSVRRGGACRREKWEEEGGSSPASTAAGAKDEGSGDDRRCGGADGRRRHPSREQRGVRGREGDHGGFKRRPKMETMASSPANVGNRAPASFGGNQAATEVRADSVSVTAAISQRSGGSSGGDARPEVGGGRRSSGARRERGRRHGRVRREWKEGEEARGSDL</sequence>
<accession>A0A0E0FDH7</accession>
<feature type="compositionally biased region" description="Acidic residues" evidence="1">
    <location>
        <begin position="197"/>
        <end position="223"/>
    </location>
</feature>
<organism evidence="2">
    <name type="scientific">Oryza meridionalis</name>
    <dbReference type="NCBI Taxonomy" id="40149"/>
    <lineage>
        <taxon>Eukaryota</taxon>
        <taxon>Viridiplantae</taxon>
        <taxon>Streptophyta</taxon>
        <taxon>Embryophyta</taxon>
        <taxon>Tracheophyta</taxon>
        <taxon>Spermatophyta</taxon>
        <taxon>Magnoliopsida</taxon>
        <taxon>Liliopsida</taxon>
        <taxon>Poales</taxon>
        <taxon>Poaceae</taxon>
        <taxon>BOP clade</taxon>
        <taxon>Oryzoideae</taxon>
        <taxon>Oryzeae</taxon>
        <taxon>Oryzinae</taxon>
        <taxon>Oryza</taxon>
    </lineage>
</organism>